<proteinExistence type="predicted"/>
<dbReference type="VEuPathDB" id="FungiDB:ASPVEDRAFT_277552"/>
<dbReference type="EMBL" id="KV878125">
    <property type="protein sequence ID" value="OJI97194.1"/>
    <property type="molecule type" value="Genomic_DNA"/>
</dbReference>
<name>A0A1L9P6Y5_ASPVE</name>
<sequence>MDPSASGHPNNPNQDWSYHDPASDDYDGDTSSEYNSTEGEASSPGQSTYNEYYTPAATTQTTVSTPTTSVDLEDATDNDTSSSSSGGGGGLSTNTKVAIAVPVAVVGAAIIAAIIFFLIRRRRRQRQRISQPPVISPPRMETTSSLFIPAHIEPVPPPPPAPGNQRSMTDEHEPFSLPPHPSEVGLAQTTPPVPAVVAVPPPDLEWRTSEERRALERPQSPFSHPHDPEDSMSVVSEINDREGAMRTRAVRDDDMSSVSSFEDDEPRPSMNRPR</sequence>
<reference evidence="8" key="1">
    <citation type="journal article" date="2017" name="Genome Biol.">
        <title>Comparative genomics reveals high biological diversity and specific adaptations in the industrially and medically important fungal genus Aspergillus.</title>
        <authorList>
            <person name="de Vries R.P."/>
            <person name="Riley R."/>
            <person name="Wiebenga A."/>
            <person name="Aguilar-Osorio G."/>
            <person name="Amillis S."/>
            <person name="Uchima C.A."/>
            <person name="Anderluh G."/>
            <person name="Asadollahi M."/>
            <person name="Askin M."/>
            <person name="Barry K."/>
            <person name="Battaglia E."/>
            <person name="Bayram O."/>
            <person name="Benocci T."/>
            <person name="Braus-Stromeyer S.A."/>
            <person name="Caldana C."/>
            <person name="Canovas D."/>
            <person name="Cerqueira G.C."/>
            <person name="Chen F."/>
            <person name="Chen W."/>
            <person name="Choi C."/>
            <person name="Clum A."/>
            <person name="Dos Santos R.A."/>
            <person name="Damasio A.R."/>
            <person name="Diallinas G."/>
            <person name="Emri T."/>
            <person name="Fekete E."/>
            <person name="Flipphi M."/>
            <person name="Freyberg S."/>
            <person name="Gallo A."/>
            <person name="Gournas C."/>
            <person name="Habgood R."/>
            <person name="Hainaut M."/>
            <person name="Harispe M.L."/>
            <person name="Henrissat B."/>
            <person name="Hilden K.S."/>
            <person name="Hope R."/>
            <person name="Hossain A."/>
            <person name="Karabika E."/>
            <person name="Karaffa L."/>
            <person name="Karanyi Z."/>
            <person name="Krasevec N."/>
            <person name="Kuo A."/>
            <person name="Kusch H."/>
            <person name="LaButti K."/>
            <person name="Lagendijk E.L."/>
            <person name="Lapidus A."/>
            <person name="Levasseur A."/>
            <person name="Lindquist E."/>
            <person name="Lipzen A."/>
            <person name="Logrieco A.F."/>
            <person name="MacCabe A."/>
            <person name="Maekelae M.R."/>
            <person name="Malavazi I."/>
            <person name="Melin P."/>
            <person name="Meyer V."/>
            <person name="Mielnichuk N."/>
            <person name="Miskei M."/>
            <person name="Molnar A.P."/>
            <person name="Mule G."/>
            <person name="Ngan C.Y."/>
            <person name="Orejas M."/>
            <person name="Orosz E."/>
            <person name="Ouedraogo J.P."/>
            <person name="Overkamp K.M."/>
            <person name="Park H.-S."/>
            <person name="Perrone G."/>
            <person name="Piumi F."/>
            <person name="Punt P.J."/>
            <person name="Ram A.F."/>
            <person name="Ramon A."/>
            <person name="Rauscher S."/>
            <person name="Record E."/>
            <person name="Riano-Pachon D.M."/>
            <person name="Robert V."/>
            <person name="Roehrig J."/>
            <person name="Ruller R."/>
            <person name="Salamov A."/>
            <person name="Salih N.S."/>
            <person name="Samson R.A."/>
            <person name="Sandor E."/>
            <person name="Sanguinetti M."/>
            <person name="Schuetze T."/>
            <person name="Sepcic K."/>
            <person name="Shelest E."/>
            <person name="Sherlock G."/>
            <person name="Sophianopoulou V."/>
            <person name="Squina F.M."/>
            <person name="Sun H."/>
            <person name="Susca A."/>
            <person name="Todd R.B."/>
            <person name="Tsang A."/>
            <person name="Unkles S.E."/>
            <person name="van de Wiele N."/>
            <person name="van Rossen-Uffink D."/>
            <person name="Oliveira J.V."/>
            <person name="Vesth T.C."/>
            <person name="Visser J."/>
            <person name="Yu J.-H."/>
            <person name="Zhou M."/>
            <person name="Andersen M.R."/>
            <person name="Archer D.B."/>
            <person name="Baker S.E."/>
            <person name="Benoit I."/>
            <person name="Brakhage A.A."/>
            <person name="Braus G.H."/>
            <person name="Fischer R."/>
            <person name="Frisvad J.C."/>
            <person name="Goldman G.H."/>
            <person name="Houbraken J."/>
            <person name="Oakley B."/>
            <person name="Pocsi I."/>
            <person name="Scazzocchio C."/>
            <person name="Seiboth B."/>
            <person name="vanKuyk P.A."/>
            <person name="Wortman J."/>
            <person name="Dyer P.S."/>
            <person name="Grigoriev I.V."/>
        </authorList>
    </citation>
    <scope>NUCLEOTIDE SEQUENCE [LARGE SCALE GENOMIC DNA]</scope>
    <source>
        <strain evidence="8">CBS 583.65</strain>
    </source>
</reference>
<dbReference type="InterPro" id="IPR051694">
    <property type="entry name" value="Immunoregulatory_rcpt-like"/>
</dbReference>
<feature type="compositionally biased region" description="Basic and acidic residues" evidence="5">
    <location>
        <begin position="238"/>
        <end position="254"/>
    </location>
</feature>
<keyword evidence="2 6" id="KW-0812">Transmembrane</keyword>
<feature type="compositionally biased region" description="Basic and acidic residues" evidence="5">
    <location>
        <begin position="204"/>
        <end position="216"/>
    </location>
</feature>
<dbReference type="GO" id="GO:0071944">
    <property type="term" value="C:cell periphery"/>
    <property type="evidence" value="ECO:0007669"/>
    <property type="project" value="UniProtKB-ARBA"/>
</dbReference>
<evidence type="ECO:0000256" key="3">
    <source>
        <dbReference type="ARBA" id="ARBA00022989"/>
    </source>
</evidence>
<protein>
    <submittedName>
        <fullName evidence="7">Uncharacterized protein</fullName>
    </submittedName>
</protein>
<dbReference type="AlphaFoldDB" id="A0A1L9P6Y5"/>
<dbReference type="PANTHER" id="PTHR15549">
    <property type="entry name" value="PAIRED IMMUNOGLOBULIN-LIKE TYPE 2 RECEPTOR"/>
    <property type="match status" value="1"/>
</dbReference>
<evidence type="ECO:0000256" key="5">
    <source>
        <dbReference type="SAM" id="MobiDB-lite"/>
    </source>
</evidence>
<accession>A0A1L9P6Y5</accession>
<feature type="compositionally biased region" description="Low complexity" evidence="5">
    <location>
        <begin position="54"/>
        <end position="70"/>
    </location>
</feature>
<comment type="subcellular location">
    <subcellularLocation>
        <location evidence="1">Membrane</location>
        <topology evidence="1">Single-pass membrane protein</topology>
    </subcellularLocation>
</comment>
<dbReference type="Proteomes" id="UP000184073">
    <property type="component" value="Unassembled WGS sequence"/>
</dbReference>
<keyword evidence="3 6" id="KW-1133">Transmembrane helix</keyword>
<feature type="compositionally biased region" description="Pro residues" evidence="5">
    <location>
        <begin position="191"/>
        <end position="203"/>
    </location>
</feature>
<evidence type="ECO:0000256" key="2">
    <source>
        <dbReference type="ARBA" id="ARBA00022692"/>
    </source>
</evidence>
<evidence type="ECO:0000313" key="8">
    <source>
        <dbReference type="Proteomes" id="UP000184073"/>
    </source>
</evidence>
<evidence type="ECO:0000256" key="4">
    <source>
        <dbReference type="ARBA" id="ARBA00023136"/>
    </source>
</evidence>
<keyword evidence="4 6" id="KW-0472">Membrane</keyword>
<evidence type="ECO:0000256" key="6">
    <source>
        <dbReference type="SAM" id="Phobius"/>
    </source>
</evidence>
<gene>
    <name evidence="7" type="ORF">ASPVEDRAFT_277552</name>
</gene>
<dbReference type="GO" id="GO:0016020">
    <property type="term" value="C:membrane"/>
    <property type="evidence" value="ECO:0007669"/>
    <property type="project" value="UniProtKB-SubCell"/>
</dbReference>
<evidence type="ECO:0000313" key="7">
    <source>
        <dbReference type="EMBL" id="OJI97194.1"/>
    </source>
</evidence>
<dbReference type="OrthoDB" id="4509494at2759"/>
<evidence type="ECO:0000256" key="1">
    <source>
        <dbReference type="ARBA" id="ARBA00004167"/>
    </source>
</evidence>
<dbReference type="GeneID" id="63725555"/>
<organism evidence="7 8">
    <name type="scientific">Aspergillus versicolor CBS 583.65</name>
    <dbReference type="NCBI Taxonomy" id="1036611"/>
    <lineage>
        <taxon>Eukaryota</taxon>
        <taxon>Fungi</taxon>
        <taxon>Dikarya</taxon>
        <taxon>Ascomycota</taxon>
        <taxon>Pezizomycotina</taxon>
        <taxon>Eurotiomycetes</taxon>
        <taxon>Eurotiomycetidae</taxon>
        <taxon>Eurotiales</taxon>
        <taxon>Aspergillaceae</taxon>
        <taxon>Aspergillus</taxon>
        <taxon>Aspergillus subgen. Nidulantes</taxon>
    </lineage>
</organism>
<dbReference type="RefSeq" id="XP_040662957.1">
    <property type="nucleotide sequence ID" value="XM_040810044.1"/>
</dbReference>
<feature type="transmembrane region" description="Helical" evidence="6">
    <location>
        <begin position="97"/>
        <end position="119"/>
    </location>
</feature>
<feature type="region of interest" description="Disordered" evidence="5">
    <location>
        <begin position="1"/>
        <end position="93"/>
    </location>
</feature>
<feature type="compositionally biased region" description="Polar residues" evidence="5">
    <location>
        <begin position="7"/>
        <end position="16"/>
    </location>
</feature>
<feature type="compositionally biased region" description="Polar residues" evidence="5">
    <location>
        <begin position="31"/>
        <end position="51"/>
    </location>
</feature>
<keyword evidence="8" id="KW-1185">Reference proteome</keyword>
<feature type="region of interest" description="Disordered" evidence="5">
    <location>
        <begin position="154"/>
        <end position="274"/>
    </location>
</feature>